<dbReference type="Proteomes" id="UP001149090">
    <property type="component" value="Unassembled WGS sequence"/>
</dbReference>
<keyword evidence="2" id="KW-1185">Reference proteome</keyword>
<protein>
    <submittedName>
        <fullName evidence="1">Uncharacterized protein</fullName>
    </submittedName>
</protein>
<name>A0A9Q0LB18_ANAIG</name>
<sequence length="89" mass="10076">MVIQVIILDFLFQISQDENYIIVGAFAAKVGNDNYIIVGAYAAQTKCWYFSNRFWLGVGIISRKKFAIIPFAPNVVNSSEQGKSYVFEK</sequence>
<proteinExistence type="predicted"/>
<reference evidence="1" key="1">
    <citation type="submission" date="2022-10" db="EMBL/GenBank/DDBJ databases">
        <title>Novel sulphate-reducing endosymbionts in the free-living metamonad Anaeramoeba.</title>
        <authorList>
            <person name="Jerlstrom-Hultqvist J."/>
            <person name="Cepicka I."/>
            <person name="Gallot-Lavallee L."/>
            <person name="Salas-Leiva D."/>
            <person name="Curtis B.A."/>
            <person name="Zahonova K."/>
            <person name="Pipaliya S."/>
            <person name="Dacks J."/>
            <person name="Roger A.J."/>
        </authorList>
    </citation>
    <scope>NUCLEOTIDE SEQUENCE</scope>
    <source>
        <strain evidence="1">BMAN</strain>
    </source>
</reference>
<dbReference type="EMBL" id="JAPDFW010000109">
    <property type="protein sequence ID" value="KAJ5069094.1"/>
    <property type="molecule type" value="Genomic_DNA"/>
</dbReference>
<gene>
    <name evidence="1" type="ORF">M0811_11995</name>
</gene>
<comment type="caution">
    <text evidence="1">The sequence shown here is derived from an EMBL/GenBank/DDBJ whole genome shotgun (WGS) entry which is preliminary data.</text>
</comment>
<dbReference type="AlphaFoldDB" id="A0A9Q0LB18"/>
<organism evidence="1 2">
    <name type="scientific">Anaeramoeba ignava</name>
    <name type="common">Anaerobic marine amoeba</name>
    <dbReference type="NCBI Taxonomy" id="1746090"/>
    <lineage>
        <taxon>Eukaryota</taxon>
        <taxon>Metamonada</taxon>
        <taxon>Anaeramoebidae</taxon>
        <taxon>Anaeramoeba</taxon>
    </lineage>
</organism>
<evidence type="ECO:0000313" key="1">
    <source>
        <dbReference type="EMBL" id="KAJ5069094.1"/>
    </source>
</evidence>
<accession>A0A9Q0LB18</accession>
<evidence type="ECO:0000313" key="2">
    <source>
        <dbReference type="Proteomes" id="UP001149090"/>
    </source>
</evidence>